<evidence type="ECO:0000259" key="3">
    <source>
        <dbReference type="Pfam" id="PF20239"/>
    </source>
</evidence>
<dbReference type="InterPro" id="IPR014284">
    <property type="entry name" value="RNA_pol_sigma-70_dom"/>
</dbReference>
<sequence>MGTTQPIDDTLNHLFRAESGKMVAVLIKIFGIQNIGLAEDVVQEALLAAMESWKFKGLPDNPRAWLYRVAKNKAIDQLRKRRHDQVFDFTEPGRILLSSEYTLQVTMDDFFDDQKIQNDFLAMMFACCHPEIHIDHQITFILKSLCGFSTREVARAFLTEEATISKRIYRTKTFFKEERMRLAIPEGHELENRSASVLQAIYQIFNEGYKATHSDQLVRKDLIAQALQLGQALLQHPLTRLPEVYALMALMCYHAARSESRVGQEGQLVLLKDQDRSQWNQELIHSGHAFLNKAAFGERVSRYHIEAALAYEHCAASSYDNTNWQAILGYYDLLLDQGFDAVVYVNRCMALLEASGVKVAKDALQKVDDIKVLQKYYLYHAAWGELYLKSQEPTRARRAWKRALDLTQSPAERKLLENKMQQLEE</sequence>
<feature type="domain" description="DUF6596" evidence="3">
    <location>
        <begin position="193"/>
        <end position="295"/>
    </location>
</feature>
<dbReference type="InterPro" id="IPR007627">
    <property type="entry name" value="RNA_pol_sigma70_r2"/>
</dbReference>
<feature type="domain" description="RNA polymerase sigma-70 region 2" evidence="2">
    <location>
        <begin position="36"/>
        <end position="82"/>
    </location>
</feature>
<name>A0ABT3CTM5_9BACT</name>
<keyword evidence="1" id="KW-0805">Transcription regulation</keyword>
<dbReference type="Proteomes" id="UP001300692">
    <property type="component" value="Unassembled WGS sequence"/>
</dbReference>
<dbReference type="Gene3D" id="1.10.1740.10">
    <property type="match status" value="1"/>
</dbReference>
<protein>
    <recommendedName>
        <fullName evidence="1">RNA polymerase sigma factor</fullName>
    </recommendedName>
</protein>
<evidence type="ECO:0000259" key="2">
    <source>
        <dbReference type="Pfam" id="PF04542"/>
    </source>
</evidence>
<keyword evidence="1" id="KW-0238">DNA-binding</keyword>
<dbReference type="PANTHER" id="PTHR47756:SF2">
    <property type="entry name" value="BLL6612 PROTEIN"/>
    <property type="match status" value="1"/>
</dbReference>
<dbReference type="SUPFAM" id="SSF88659">
    <property type="entry name" value="Sigma3 and sigma4 domains of RNA polymerase sigma factors"/>
    <property type="match status" value="1"/>
</dbReference>
<dbReference type="PROSITE" id="PS01063">
    <property type="entry name" value="SIGMA70_ECF"/>
    <property type="match status" value="1"/>
</dbReference>
<organism evidence="4 5">
    <name type="scientific">Reichenbachiella ulvae</name>
    <dbReference type="NCBI Taxonomy" id="2980104"/>
    <lineage>
        <taxon>Bacteria</taxon>
        <taxon>Pseudomonadati</taxon>
        <taxon>Bacteroidota</taxon>
        <taxon>Cytophagia</taxon>
        <taxon>Cytophagales</taxon>
        <taxon>Reichenbachiellaceae</taxon>
        <taxon>Reichenbachiella</taxon>
    </lineage>
</organism>
<proteinExistence type="inferred from homology"/>
<reference evidence="4 5" key="1">
    <citation type="submission" date="2022-10" db="EMBL/GenBank/DDBJ databases">
        <title>Comparative genomics and taxonomic characterization of three novel marine species of genus Reichenbachiella exhibiting antioxidant and polysaccharide degradation activities.</title>
        <authorList>
            <person name="Muhammad N."/>
            <person name="Lee Y.-J."/>
            <person name="Ko J."/>
            <person name="Kim S.-G."/>
        </authorList>
    </citation>
    <scope>NUCLEOTIDE SEQUENCE [LARGE SCALE GENOMIC DNA]</scope>
    <source>
        <strain evidence="4 5">ABR2-5</strain>
    </source>
</reference>
<evidence type="ECO:0000256" key="1">
    <source>
        <dbReference type="RuleBase" id="RU000716"/>
    </source>
</evidence>
<dbReference type="EMBL" id="JAOYOD010000001">
    <property type="protein sequence ID" value="MCV9386947.1"/>
    <property type="molecule type" value="Genomic_DNA"/>
</dbReference>
<keyword evidence="1" id="KW-0731">Sigma factor</keyword>
<dbReference type="InterPro" id="IPR013324">
    <property type="entry name" value="RNA_pol_sigma_r3/r4-like"/>
</dbReference>
<dbReference type="RefSeq" id="WP_264137778.1">
    <property type="nucleotide sequence ID" value="NZ_JAOYOD010000001.1"/>
</dbReference>
<dbReference type="InterPro" id="IPR046531">
    <property type="entry name" value="DUF6596"/>
</dbReference>
<evidence type="ECO:0000313" key="5">
    <source>
        <dbReference type="Proteomes" id="UP001300692"/>
    </source>
</evidence>
<gene>
    <name evidence="4" type="ORF">N7U62_09755</name>
</gene>
<keyword evidence="1" id="KW-0804">Transcription</keyword>
<comment type="similarity">
    <text evidence="1">Belongs to the sigma-70 factor family. ECF subfamily.</text>
</comment>
<keyword evidence="5" id="KW-1185">Reference proteome</keyword>
<dbReference type="Pfam" id="PF04542">
    <property type="entry name" value="Sigma70_r2"/>
    <property type="match status" value="1"/>
</dbReference>
<dbReference type="SUPFAM" id="SSF88946">
    <property type="entry name" value="Sigma2 domain of RNA polymerase sigma factors"/>
    <property type="match status" value="1"/>
</dbReference>
<accession>A0ABT3CTM5</accession>
<dbReference type="InterPro" id="IPR000838">
    <property type="entry name" value="RNA_pol_sigma70_ECF_CS"/>
</dbReference>
<dbReference type="InterPro" id="IPR013325">
    <property type="entry name" value="RNA_pol_sigma_r2"/>
</dbReference>
<dbReference type="NCBIfam" id="TIGR02937">
    <property type="entry name" value="sigma70-ECF"/>
    <property type="match status" value="1"/>
</dbReference>
<dbReference type="Pfam" id="PF20239">
    <property type="entry name" value="DUF6596"/>
    <property type="match status" value="1"/>
</dbReference>
<evidence type="ECO:0000313" key="4">
    <source>
        <dbReference type="EMBL" id="MCV9386947.1"/>
    </source>
</evidence>
<dbReference type="PANTHER" id="PTHR47756">
    <property type="entry name" value="BLL6612 PROTEIN-RELATED"/>
    <property type="match status" value="1"/>
</dbReference>
<comment type="caution">
    <text evidence="4">The sequence shown here is derived from an EMBL/GenBank/DDBJ whole genome shotgun (WGS) entry which is preliminary data.</text>
</comment>